<dbReference type="Proteomes" id="UP000066737">
    <property type="component" value="Chromosome I"/>
</dbReference>
<sequence>MLDKLGLSGLFGALLILAGIGVVAWNAPVVAAGLVLVLLGLALVVRRAAKSVMGMFGF</sequence>
<evidence type="ECO:0000313" key="2">
    <source>
        <dbReference type="EMBL" id="CQH62319.1"/>
    </source>
</evidence>
<proteinExistence type="predicted"/>
<accession>A0A0U5H701</accession>
<evidence type="ECO:0000256" key="1">
    <source>
        <dbReference type="SAM" id="Phobius"/>
    </source>
</evidence>
<dbReference type="RefSeq" id="WP_169793420.1">
    <property type="nucleotide sequence ID" value="NZ_CEML01000001.1"/>
</dbReference>
<dbReference type="AlphaFoldDB" id="A0A0U5H701"/>
<dbReference type="Pfam" id="PF24282">
    <property type="entry name" value="DUF7470"/>
    <property type="match status" value="1"/>
</dbReference>
<protein>
    <submittedName>
        <fullName evidence="2">Uncharacterized protein</fullName>
    </submittedName>
</protein>
<feature type="transmembrane region" description="Helical" evidence="1">
    <location>
        <begin position="7"/>
        <end position="25"/>
    </location>
</feature>
<gene>
    <name evidence="2" type="ORF">HHUB_3714</name>
</gene>
<keyword evidence="1" id="KW-0812">Transmembrane</keyword>
<dbReference type="EMBL" id="LN831302">
    <property type="protein sequence ID" value="CQH62319.1"/>
    <property type="molecule type" value="Genomic_DNA"/>
</dbReference>
<dbReference type="KEGG" id="hhb:Hhub_3714"/>
<keyword evidence="3" id="KW-1185">Reference proteome</keyword>
<organism evidence="2 3">
    <name type="scientific">Halobacterium hubeiense</name>
    <dbReference type="NCBI Taxonomy" id="1407499"/>
    <lineage>
        <taxon>Archaea</taxon>
        <taxon>Methanobacteriati</taxon>
        <taxon>Methanobacteriota</taxon>
        <taxon>Stenosarchaea group</taxon>
        <taxon>Halobacteria</taxon>
        <taxon>Halobacteriales</taxon>
        <taxon>Halobacteriaceae</taxon>
        <taxon>Halobacterium</taxon>
    </lineage>
</organism>
<feature type="transmembrane region" description="Helical" evidence="1">
    <location>
        <begin position="31"/>
        <end position="49"/>
    </location>
</feature>
<keyword evidence="1" id="KW-0472">Membrane</keyword>
<dbReference type="GeneID" id="54851182"/>
<keyword evidence="1" id="KW-1133">Transmembrane helix</keyword>
<reference evidence="3" key="1">
    <citation type="journal article" date="2016" name="Environ. Microbiol.">
        <title>The complete genome of a viable archaeum isolated from 123-million-year-old rock salt.</title>
        <authorList>
            <person name="Jaakkola S.T."/>
            <person name="Pfeiffer F."/>
            <person name="Ravantti J.J."/>
            <person name="Guo Q."/>
            <person name="Liu Y."/>
            <person name="Chen X."/>
            <person name="Ma H."/>
            <person name="Yang C."/>
            <person name="Oksanen H.M."/>
            <person name="Bamford D.H."/>
        </authorList>
    </citation>
    <scope>NUCLEOTIDE SEQUENCE</scope>
    <source>
        <strain evidence="3">JI20-1</strain>
    </source>
</reference>
<evidence type="ECO:0000313" key="3">
    <source>
        <dbReference type="Proteomes" id="UP000066737"/>
    </source>
</evidence>
<dbReference type="InterPro" id="IPR055893">
    <property type="entry name" value="DUF7470"/>
</dbReference>
<name>A0A0U5H701_9EURY</name>
<dbReference type="STRING" id="1407499.HHUB_3714"/>